<dbReference type="AlphaFoldDB" id="A0A9U8E3A0"/>
<dbReference type="Proteomes" id="UP001165740">
    <property type="component" value="Chromosome 11"/>
</dbReference>
<feature type="signal peptide" evidence="1">
    <location>
        <begin position="1"/>
        <end position="20"/>
    </location>
</feature>
<evidence type="ECO:0000256" key="1">
    <source>
        <dbReference type="SAM" id="SignalP"/>
    </source>
</evidence>
<dbReference type="PANTHER" id="PTHR19324">
    <property type="entry name" value="PERFORIN-LIKE PROTEIN 1"/>
    <property type="match status" value="1"/>
</dbReference>
<organism evidence="3 4">
    <name type="scientific">Biomphalaria glabrata</name>
    <name type="common">Bloodfluke planorb</name>
    <name type="synonym">Freshwater snail</name>
    <dbReference type="NCBI Taxonomy" id="6526"/>
    <lineage>
        <taxon>Eukaryota</taxon>
        <taxon>Metazoa</taxon>
        <taxon>Spiralia</taxon>
        <taxon>Lophotrochozoa</taxon>
        <taxon>Mollusca</taxon>
        <taxon>Gastropoda</taxon>
        <taxon>Heterobranchia</taxon>
        <taxon>Euthyneura</taxon>
        <taxon>Panpulmonata</taxon>
        <taxon>Hygrophila</taxon>
        <taxon>Lymnaeoidea</taxon>
        <taxon>Planorbidae</taxon>
        <taxon>Biomphalaria</taxon>
    </lineage>
</organism>
<gene>
    <name evidence="4" type="primary">LOC106058017</name>
</gene>
<evidence type="ECO:0000313" key="3">
    <source>
        <dbReference type="Proteomes" id="UP001165740"/>
    </source>
</evidence>
<name>A0A9U8E3A0_BIOGL</name>
<feature type="chain" id="PRO_5040974529" evidence="1">
    <location>
        <begin position="21"/>
        <end position="423"/>
    </location>
</feature>
<dbReference type="RefSeq" id="XP_013070847.2">
    <property type="nucleotide sequence ID" value="XM_013215393.2"/>
</dbReference>
<proteinExistence type="predicted"/>
<dbReference type="OMA" id="INSAICP"/>
<evidence type="ECO:0000313" key="4">
    <source>
        <dbReference type="RefSeq" id="XP_013070847.2"/>
    </source>
</evidence>
<dbReference type="PANTHER" id="PTHR19324:SF33">
    <property type="entry name" value="MUCIN-5AC"/>
    <property type="match status" value="1"/>
</dbReference>
<evidence type="ECO:0000259" key="2">
    <source>
        <dbReference type="Pfam" id="PF16977"/>
    </source>
</evidence>
<sequence length="423" mass="47974">MVIVLGLVVTWYLVSRVCLGLPTLDLNPLPSSASPWRSSVQLTLRCSVRDEGLSVNFQTLWIEVSRQEQDVWRPIARIEKSKGSHIDVYDPSTWEVKGSLTNTLDNTTYIQVTWSVIEESRVYGKYRCDGHFLDGVNKEKITAVPVLLNVDQENFKLFSTMPNSTSNSNSNLGNVLFANEDTQTDKLVNYESWPKGYYGLLRPATGCPREDTGKWRTGYKKIHTESSSSFHVGDAPVWRLHLETSNDSQDMGNLDAVSVSSHLSRPTLLKENGQNYVVLYYCLKMDRTSSNDTLWPNGSYCIDKKGHCPGGFQEGKIYIDEEDSFGNKGSVEGDVPDLFLSSTLEFCCRRDGDVDSFMKLPIKSPFYLYRYGGRCQQVREMDVVEEFVLIDSEDTNNNDQRYGAYPDGAQNDVRLELCYYMPI</sequence>
<keyword evidence="1" id="KW-0732">Signal</keyword>
<dbReference type="OrthoDB" id="6049424at2759"/>
<keyword evidence="3" id="KW-1185">Reference proteome</keyword>
<accession>A0A9U8E3A0</accession>
<feature type="domain" description="Apextrin C-terminal" evidence="2">
    <location>
        <begin position="193"/>
        <end position="420"/>
    </location>
</feature>
<dbReference type="KEGG" id="bgt:106058017"/>
<protein>
    <submittedName>
        <fullName evidence="4">Uncharacterized protein LOC106058017</fullName>
    </submittedName>
</protein>
<dbReference type="Pfam" id="PF16977">
    <property type="entry name" value="ApeC"/>
    <property type="match status" value="1"/>
</dbReference>
<dbReference type="InterPro" id="IPR031569">
    <property type="entry name" value="ApeC"/>
</dbReference>
<reference evidence="4" key="1">
    <citation type="submission" date="2025-08" db="UniProtKB">
        <authorList>
            <consortium name="RefSeq"/>
        </authorList>
    </citation>
    <scope>IDENTIFICATION</scope>
</reference>
<dbReference type="GeneID" id="106058017"/>